<feature type="signal peptide" evidence="2">
    <location>
        <begin position="1"/>
        <end position="23"/>
    </location>
</feature>
<keyword evidence="4" id="KW-1185">Reference proteome</keyword>
<evidence type="ECO:0000313" key="3">
    <source>
        <dbReference type="Ensembl" id="ENSNMLP00000031013.1"/>
    </source>
</evidence>
<accession>A0A8C6U5Y6</accession>
<keyword evidence="1" id="KW-1133">Transmembrane helix</keyword>
<keyword evidence="1" id="KW-0812">Transmembrane</keyword>
<reference evidence="3" key="1">
    <citation type="submission" date="2025-08" db="UniProtKB">
        <authorList>
            <consortium name="Ensembl"/>
        </authorList>
    </citation>
    <scope>IDENTIFICATION</scope>
</reference>
<dbReference type="Proteomes" id="UP000694523">
    <property type="component" value="Unplaced"/>
</dbReference>
<dbReference type="AlphaFoldDB" id="A0A8C6U5Y6"/>
<dbReference type="Gene3D" id="2.60.40.10">
    <property type="entry name" value="Immunoglobulins"/>
    <property type="match status" value="1"/>
</dbReference>
<dbReference type="CDD" id="cd00063">
    <property type="entry name" value="FN3"/>
    <property type="match status" value="1"/>
</dbReference>
<keyword evidence="2" id="KW-0732">Signal</keyword>
<dbReference type="InterPro" id="IPR003961">
    <property type="entry name" value="FN3_dom"/>
</dbReference>
<evidence type="ECO:0000256" key="2">
    <source>
        <dbReference type="SAM" id="SignalP"/>
    </source>
</evidence>
<dbReference type="Ensembl" id="ENSNMLT00000034564.1">
    <property type="protein sequence ID" value="ENSNMLP00000031013.1"/>
    <property type="gene ID" value="ENSNMLG00000019503.1"/>
</dbReference>
<feature type="transmembrane region" description="Helical" evidence="1">
    <location>
        <begin position="212"/>
        <end position="235"/>
    </location>
</feature>
<reference evidence="3" key="2">
    <citation type="submission" date="2025-09" db="UniProtKB">
        <authorList>
            <consortium name="Ensembl"/>
        </authorList>
    </citation>
    <scope>IDENTIFICATION</scope>
</reference>
<dbReference type="SUPFAM" id="SSF49265">
    <property type="entry name" value="Fibronectin type III"/>
    <property type="match status" value="1"/>
</dbReference>
<proteinExistence type="predicted"/>
<keyword evidence="1" id="KW-0472">Membrane</keyword>
<sequence length="262" mass="28378">MTSLCNNHMVLLLFLSIMPSFNSHIFTRAASTSPPVTRSQILFFTQNGSKYDYDGDDENQSALPDVRVSVKKTSVHQERPQLCQHNPCVEDQLPCANLSQQTGCLCPGFSGASEPPHAPQIHDLLPVKEGPNSGKVEVQWCAPSSVVSGYKVTIEGNGSPQEFKDSKRRGLVGYLEVGTKVCVEAVNSAGHSSPSEFSCKRYEPPTTFDRSLMVGVIAGGVILLLLIVIGTVVLCKYLIYQRKDRDSNDGLGNPSYSAAGTL</sequence>
<evidence type="ECO:0000313" key="4">
    <source>
        <dbReference type="Proteomes" id="UP000694523"/>
    </source>
</evidence>
<feature type="chain" id="PRO_5034863414" evidence="2">
    <location>
        <begin position="24"/>
        <end position="262"/>
    </location>
</feature>
<organism evidence="3 4">
    <name type="scientific">Neogobius melanostomus</name>
    <name type="common">round goby</name>
    <dbReference type="NCBI Taxonomy" id="47308"/>
    <lineage>
        <taxon>Eukaryota</taxon>
        <taxon>Metazoa</taxon>
        <taxon>Chordata</taxon>
        <taxon>Craniata</taxon>
        <taxon>Vertebrata</taxon>
        <taxon>Euteleostomi</taxon>
        <taxon>Actinopterygii</taxon>
        <taxon>Neopterygii</taxon>
        <taxon>Teleostei</taxon>
        <taxon>Neoteleostei</taxon>
        <taxon>Acanthomorphata</taxon>
        <taxon>Gobiaria</taxon>
        <taxon>Gobiiformes</taxon>
        <taxon>Gobioidei</taxon>
        <taxon>Gobiidae</taxon>
        <taxon>Benthophilinae</taxon>
        <taxon>Neogobiini</taxon>
        <taxon>Neogobius</taxon>
    </lineage>
</organism>
<evidence type="ECO:0000256" key="1">
    <source>
        <dbReference type="SAM" id="Phobius"/>
    </source>
</evidence>
<dbReference type="InterPro" id="IPR013783">
    <property type="entry name" value="Ig-like_fold"/>
</dbReference>
<protein>
    <submittedName>
        <fullName evidence="3">Uncharacterized protein</fullName>
    </submittedName>
</protein>
<name>A0A8C6U5Y6_9GOBI</name>
<dbReference type="InterPro" id="IPR036116">
    <property type="entry name" value="FN3_sf"/>
</dbReference>